<protein>
    <recommendedName>
        <fullName evidence="5">DUF4175 family protein</fullName>
    </recommendedName>
</protein>
<evidence type="ECO:0000256" key="1">
    <source>
        <dbReference type="SAM" id="Coils"/>
    </source>
</evidence>
<keyword evidence="3" id="KW-0812">Transmembrane</keyword>
<dbReference type="InterPro" id="IPR006311">
    <property type="entry name" value="TAT_signal"/>
</dbReference>
<feature type="transmembrane region" description="Helical" evidence="3">
    <location>
        <begin position="138"/>
        <end position="158"/>
    </location>
</feature>
<evidence type="ECO:0008006" key="5">
    <source>
        <dbReference type="Google" id="ProtNLM"/>
    </source>
</evidence>
<feature type="transmembrane region" description="Helical" evidence="3">
    <location>
        <begin position="48"/>
        <end position="68"/>
    </location>
</feature>
<keyword evidence="3" id="KW-1133">Transmembrane helix</keyword>
<feature type="coiled-coil region" evidence="1">
    <location>
        <begin position="937"/>
        <end position="999"/>
    </location>
</feature>
<evidence type="ECO:0000313" key="4">
    <source>
        <dbReference type="EMBL" id="HGK28647.1"/>
    </source>
</evidence>
<feature type="region of interest" description="Disordered" evidence="2">
    <location>
        <begin position="1013"/>
        <end position="1044"/>
    </location>
</feature>
<keyword evidence="1" id="KW-0175">Coiled coil</keyword>
<feature type="compositionally biased region" description="Basic and acidic residues" evidence="2">
    <location>
        <begin position="1017"/>
        <end position="1026"/>
    </location>
</feature>
<feature type="coiled-coil region" evidence="1">
    <location>
        <begin position="529"/>
        <end position="556"/>
    </location>
</feature>
<evidence type="ECO:0000256" key="2">
    <source>
        <dbReference type="SAM" id="MobiDB-lite"/>
    </source>
</evidence>
<comment type="caution">
    <text evidence="4">The sequence shown here is derived from an EMBL/GenBank/DDBJ whole genome shotgun (WGS) entry which is preliminary data.</text>
</comment>
<name>A0A7C4CCU0_UNCW3</name>
<accession>A0A7C4CCU0</accession>
<organism evidence="4">
    <name type="scientific">candidate division WOR-3 bacterium</name>
    <dbReference type="NCBI Taxonomy" id="2052148"/>
    <lineage>
        <taxon>Bacteria</taxon>
        <taxon>Bacteria division WOR-3</taxon>
    </lineage>
</organism>
<evidence type="ECO:0000256" key="3">
    <source>
        <dbReference type="SAM" id="Phobius"/>
    </source>
</evidence>
<sequence>MSESPGLRLRARLRAVARRRLVNDLAAVLLAGAAGAGLMVLVAAVAFWSGWLVLLGTLPAVFLGWRWLRSAGITGTARLVEKRFAELRGRLVVALELAGYKSGPEGYSLELRDAAVGAVEAEVTGLELERVVESRRPLFAGTAAVIAAGLLVGFALLFPTRAGVGLANAFMTDRLDVRLMVEPGDTVVASGASVVLRCRVEPSGVFGAVVFEHSREAGIGAKRLRLQGDSCRLIVGAGTGFAYWFRVLGRRSGEHRVRVMAPLLVERLTCTLEPPKYTGLPATKTSGLEIVALRGTRVQVEAAFNRPVSSVRLCVGPETVAMLAADRGGFAAAFVVRGDAAARVVAAESGEAGQVAATLQVRAVPDEPPFVKLFAPGRDVDLPVSMQVALGINSLDDYGLTGIWLHYGKESVNQRVRLKALAGRREDTTVYVWDLANSGLLPGEEMRYYVSASDNDAVSGPKPGRSETFVVRFPTIHEIFNAAVNRTEQTAAELAPLQSKQGRIAEELARVGEELKRNRELSWDERRALEQVLGEQAGLMEQVENLKQQIANTMAEMAQGMMLDEETMKRLGELQEVLARLIPDELQQALARLHQELAQQSPDLSRSLERVELEQQQLKAGIDRALEFLRRILEEQRLEALARKTEELAASQQRLTDELETATAAELGERQQAVNTALDSVLQEMASLARTADSAGWREWQGIPESLQALGEQARKDRLLEAGQALQSQLQQGSRTGLEQQSRKLAGQMTEMARSLQELSSRLGQQRTGEIARKLAAGARDLLMVSEEEERLEARAAVATDLTPLARQQMGLHEATRIVAESLAAAAAQTLAVPPGLGRTLAEAMGRMVAAGQAMVDNNVTLTRAAMADARRALNRAAADLLSALAGPEQGGSFSGGMEGLLEQLARLASGQMQLNAAMGGIPIPIPMPGGLTAQQMSQLARLLSQQQALRQQLEQLLSSMGGERPGLTSSMEGVLEEMKAVERSLAELDIDRQLVERQEGILSRLLDAQRSLRQQGHKEERESETGKAFVPSRPASLPADRGERNRVLREELMRALKQGYSREEEMLIRDYFERLMTRP</sequence>
<dbReference type="EMBL" id="DSUT01000144">
    <property type="protein sequence ID" value="HGK28647.1"/>
    <property type="molecule type" value="Genomic_DNA"/>
</dbReference>
<reference evidence="4" key="1">
    <citation type="journal article" date="2020" name="mSystems">
        <title>Genome- and Community-Level Interaction Insights into Carbon Utilization and Element Cycling Functions of Hydrothermarchaeota in Hydrothermal Sediment.</title>
        <authorList>
            <person name="Zhou Z."/>
            <person name="Liu Y."/>
            <person name="Xu W."/>
            <person name="Pan J."/>
            <person name="Luo Z.H."/>
            <person name="Li M."/>
        </authorList>
    </citation>
    <scope>NUCLEOTIDE SEQUENCE [LARGE SCALE GENOMIC DNA]</scope>
    <source>
        <strain evidence="4">SpSt-488</strain>
    </source>
</reference>
<gene>
    <name evidence="4" type="ORF">ENS41_06795</name>
</gene>
<dbReference type="PROSITE" id="PS51318">
    <property type="entry name" value="TAT"/>
    <property type="match status" value="1"/>
</dbReference>
<proteinExistence type="predicted"/>
<dbReference type="AlphaFoldDB" id="A0A7C4CCU0"/>
<feature type="transmembrane region" description="Helical" evidence="3">
    <location>
        <begin position="21"/>
        <end position="42"/>
    </location>
</feature>
<keyword evidence="3" id="KW-0472">Membrane</keyword>